<feature type="transmembrane region" description="Helical" evidence="1">
    <location>
        <begin position="35"/>
        <end position="57"/>
    </location>
</feature>
<evidence type="ECO:0000256" key="1">
    <source>
        <dbReference type="SAM" id="Phobius"/>
    </source>
</evidence>
<protein>
    <submittedName>
        <fullName evidence="2">Flp family type IVb pilin</fullName>
    </submittedName>
</protein>
<keyword evidence="1" id="KW-0472">Membrane</keyword>
<evidence type="ECO:0000313" key="2">
    <source>
        <dbReference type="EMBL" id="WQB98610.1"/>
    </source>
</evidence>
<gene>
    <name evidence="2" type="ORF">U0R22_002767</name>
</gene>
<keyword evidence="1" id="KW-0812">Transmembrane</keyword>
<dbReference type="Proteomes" id="UP001322481">
    <property type="component" value="Chromosome"/>
</dbReference>
<proteinExistence type="predicted"/>
<organism evidence="2 3">
    <name type="scientific">Mesorhizobium huakuii</name>
    <dbReference type="NCBI Taxonomy" id="28104"/>
    <lineage>
        <taxon>Bacteria</taxon>
        <taxon>Pseudomonadati</taxon>
        <taxon>Pseudomonadota</taxon>
        <taxon>Alphaproteobacteria</taxon>
        <taxon>Hyphomicrobiales</taxon>
        <taxon>Phyllobacteriaceae</taxon>
        <taxon>Mesorhizobium</taxon>
    </lineage>
</organism>
<reference evidence="2 3" key="1">
    <citation type="submission" date="2023-11" db="EMBL/GenBank/DDBJ databases">
        <authorList>
            <person name="Panchal A.K."/>
            <person name="Meaney J.S."/>
            <person name="Karas B.J."/>
            <person name="diCenzo G.C."/>
        </authorList>
    </citation>
    <scope>NUCLEOTIDE SEQUENCE [LARGE SCALE GENOMIC DNA]</scope>
    <source>
        <strain evidence="2 3">NZP2235</strain>
    </source>
</reference>
<accession>A0ABZ0VN24</accession>
<dbReference type="EMBL" id="CP139858">
    <property type="protein sequence ID" value="WQB98610.1"/>
    <property type="molecule type" value="Genomic_DNA"/>
</dbReference>
<sequence>MPATPGFEVNKRGVYMRNMMKQFRDDENGAAMVEYSILIGIVAAASIVAVIAIGGWVGSQFTGLCTKLNTKGISATGTAGGTC</sequence>
<name>A0ABZ0VN24_9HYPH</name>
<evidence type="ECO:0000313" key="3">
    <source>
        <dbReference type="Proteomes" id="UP001322481"/>
    </source>
</evidence>
<keyword evidence="1" id="KW-1133">Transmembrane helix</keyword>
<dbReference type="RefSeq" id="WP_322418864.1">
    <property type="nucleotide sequence ID" value="NZ_CP139858.1"/>
</dbReference>
<keyword evidence="3" id="KW-1185">Reference proteome</keyword>